<dbReference type="EMBL" id="CP007268">
    <property type="protein sequence ID" value="AHK78305.1"/>
    <property type="molecule type" value="Genomic_DNA"/>
</dbReference>
<evidence type="ECO:0000259" key="1">
    <source>
        <dbReference type="Pfam" id="PF12697"/>
    </source>
</evidence>
<dbReference type="Proteomes" id="UP000019442">
    <property type="component" value="Chromosome"/>
</dbReference>
<organism evidence="2 3">
    <name type="scientific">Ectothiorhodospira haloalkaliphila</name>
    <dbReference type="NCBI Taxonomy" id="421628"/>
    <lineage>
        <taxon>Bacteria</taxon>
        <taxon>Pseudomonadati</taxon>
        <taxon>Pseudomonadota</taxon>
        <taxon>Gammaproteobacteria</taxon>
        <taxon>Chromatiales</taxon>
        <taxon>Ectothiorhodospiraceae</taxon>
        <taxon>Ectothiorhodospira</taxon>
    </lineage>
</organism>
<dbReference type="RefSeq" id="WP_025280658.1">
    <property type="nucleotide sequence ID" value="NZ_CP007268.1"/>
</dbReference>
<dbReference type="AlphaFoldDB" id="W8L2Y9"/>
<evidence type="ECO:0000313" key="3">
    <source>
        <dbReference type="Proteomes" id="UP000019442"/>
    </source>
</evidence>
<dbReference type="InterPro" id="IPR000073">
    <property type="entry name" value="AB_hydrolase_1"/>
</dbReference>
<protein>
    <recommendedName>
        <fullName evidence="1">AB hydrolase-1 domain-containing protein</fullName>
    </recommendedName>
</protein>
<dbReference type="HOGENOM" id="CLU_075528_2_0_6"/>
<dbReference type="InterPro" id="IPR029058">
    <property type="entry name" value="AB_hydrolase_fold"/>
</dbReference>
<sequence>MPGMREAVVYIHGLWMTGLEMNLLARRLSGQGFAVHRFRYSSILATPEGNAARLDAYLRTLDADVVHLVGHSLGGLVIMHLFHQFPLQRPGRVVMLGTPVSGSGVAASLARSPLSRWTLGRSIQRGLLGDVPRWKGARDLGMIAGARGVGVGRALGAAPPGEGDGTVDLRETWSDAVTAHLTVPYSHFTLLTARPVAQAVANFLRTGDFAGRTTHS</sequence>
<dbReference type="SUPFAM" id="SSF53474">
    <property type="entry name" value="alpha/beta-Hydrolases"/>
    <property type="match status" value="1"/>
</dbReference>
<reference evidence="2 3" key="1">
    <citation type="journal article" date="2014" name="J Genomics">
        <title>Draft Genome Sequence of the Extremely Halophilic Phototrophic Purple Sulfur Bacterium Halorhodospira halochloris.</title>
        <authorList>
            <person name="Singh K.S."/>
            <person name="Kirksey J."/>
            <person name="Hoff W.D."/>
            <person name="Deole R."/>
        </authorList>
    </citation>
    <scope>NUCLEOTIDE SEQUENCE [LARGE SCALE GENOMIC DNA]</scope>
    <source>
        <strain evidence="2 3">A</strain>
    </source>
</reference>
<dbReference type="Gene3D" id="3.40.50.1820">
    <property type="entry name" value="alpha/beta hydrolase"/>
    <property type="match status" value="1"/>
</dbReference>
<evidence type="ECO:0000313" key="2">
    <source>
        <dbReference type="EMBL" id="AHK78305.1"/>
    </source>
</evidence>
<gene>
    <name evidence="2" type="ORF">M911_02965</name>
</gene>
<reference evidence="3" key="2">
    <citation type="submission" date="2014-02" db="EMBL/GenBank/DDBJ databases">
        <title>Draft Genome Sequence of extremely halophilic bacteria Halorhodospira halochloris.</title>
        <authorList>
            <person name="Singh K.S."/>
        </authorList>
    </citation>
    <scope>NUCLEOTIDE SEQUENCE [LARGE SCALE GENOMIC DNA]</scope>
    <source>
        <strain evidence="3">A</strain>
    </source>
</reference>
<accession>W8L2Y9</accession>
<dbReference type="KEGG" id="hhc:M911_02965"/>
<name>W8L2Y9_9GAMM</name>
<keyword evidence="3" id="KW-1185">Reference proteome</keyword>
<feature type="domain" description="AB hydrolase-1" evidence="1">
    <location>
        <begin position="8"/>
        <end position="188"/>
    </location>
</feature>
<proteinExistence type="predicted"/>
<dbReference type="PANTHER" id="PTHR37946:SF1">
    <property type="entry name" value="SLL1969 PROTEIN"/>
    <property type="match status" value="1"/>
</dbReference>
<dbReference type="PANTHER" id="PTHR37946">
    <property type="entry name" value="SLL1969 PROTEIN"/>
    <property type="match status" value="1"/>
</dbReference>
<dbReference type="Pfam" id="PF12697">
    <property type="entry name" value="Abhydrolase_6"/>
    <property type="match status" value="1"/>
</dbReference>